<name>A0A178XIV4_9HYPH</name>
<gene>
    <name evidence="1" type="ORF">AU381_25660</name>
</gene>
<dbReference type="STRING" id="1472378.AU381_25660"/>
<proteinExistence type="predicted"/>
<dbReference type="Proteomes" id="UP000094025">
    <property type="component" value="Unassembled WGS sequence"/>
</dbReference>
<dbReference type="EMBL" id="LPUX01000067">
    <property type="protein sequence ID" value="OAP35146.1"/>
    <property type="molecule type" value="Genomic_DNA"/>
</dbReference>
<dbReference type="OrthoDB" id="9908696at2"/>
<dbReference type="AlphaFoldDB" id="A0A178XIV4"/>
<comment type="caution">
    <text evidence="1">The sequence shown here is derived from an EMBL/GenBank/DDBJ whole genome shotgun (WGS) entry which is preliminary data.</text>
</comment>
<protein>
    <submittedName>
        <fullName evidence="1">Uncharacterized protein</fullName>
    </submittedName>
</protein>
<evidence type="ECO:0000313" key="2">
    <source>
        <dbReference type="Proteomes" id="UP000094025"/>
    </source>
</evidence>
<reference evidence="1 2" key="1">
    <citation type="journal article" date="2016" name="Int. J. Syst. Evol. Microbiol.">
        <title>Ensifer glycinis sp. nov., an novel rhizobial species associated with Glycine spp.</title>
        <authorList>
            <person name="Yan H."/>
            <person name="Yan J."/>
            <person name="Sui X.H."/>
            <person name="Wang E.T."/>
            <person name="Chen W.X."/>
            <person name="Zhang X.X."/>
            <person name="Chen W.F."/>
        </authorList>
    </citation>
    <scope>NUCLEOTIDE SEQUENCE [LARGE SCALE GENOMIC DNA]</scope>
    <source>
        <strain evidence="1 2">CCBAU 23380</strain>
    </source>
</reference>
<keyword evidence="2" id="KW-1185">Reference proteome</keyword>
<sequence>MRKELTAAAVLIPLMEIDAEMRQNLLGSQERDFATAMAIHVYLRLRRHFRFCRYGVEASLKEVVEQIGDTIWTAPDQIITTFASADAADSAAASNYLAQEILRSISVIFETIKVSQDYG</sequence>
<dbReference type="RefSeq" id="WP_064244389.1">
    <property type="nucleotide sequence ID" value="NZ_LPUX01000067.1"/>
</dbReference>
<evidence type="ECO:0000313" key="1">
    <source>
        <dbReference type="EMBL" id="OAP35146.1"/>
    </source>
</evidence>
<accession>A0A178XIV4</accession>
<organism evidence="1 2">
    <name type="scientific">Sinorhizobium glycinis</name>
    <dbReference type="NCBI Taxonomy" id="1472378"/>
    <lineage>
        <taxon>Bacteria</taxon>
        <taxon>Pseudomonadati</taxon>
        <taxon>Pseudomonadota</taxon>
        <taxon>Alphaproteobacteria</taxon>
        <taxon>Hyphomicrobiales</taxon>
        <taxon>Rhizobiaceae</taxon>
        <taxon>Sinorhizobium/Ensifer group</taxon>
        <taxon>Sinorhizobium</taxon>
    </lineage>
</organism>